<accession>A0A495JEF2</accession>
<dbReference type="RefSeq" id="WP_121156101.1">
    <property type="nucleotide sequence ID" value="NZ_RBKT01000001.1"/>
</dbReference>
<dbReference type="SUPFAM" id="SSF58113">
    <property type="entry name" value="Apolipoprotein A-I"/>
    <property type="match status" value="1"/>
</dbReference>
<evidence type="ECO:0000256" key="1">
    <source>
        <dbReference type="SAM" id="MobiDB-lite"/>
    </source>
</evidence>
<organism evidence="2 3">
    <name type="scientific">Micromonospora pisi</name>
    <dbReference type="NCBI Taxonomy" id="589240"/>
    <lineage>
        <taxon>Bacteria</taxon>
        <taxon>Bacillati</taxon>
        <taxon>Actinomycetota</taxon>
        <taxon>Actinomycetes</taxon>
        <taxon>Micromonosporales</taxon>
        <taxon>Micromonosporaceae</taxon>
        <taxon>Micromonospora</taxon>
    </lineage>
</organism>
<dbReference type="Proteomes" id="UP000277671">
    <property type="component" value="Unassembled WGS sequence"/>
</dbReference>
<dbReference type="EMBL" id="RBKT01000001">
    <property type="protein sequence ID" value="RKR87380.1"/>
    <property type="molecule type" value="Genomic_DNA"/>
</dbReference>
<proteinExistence type="predicted"/>
<feature type="compositionally biased region" description="Polar residues" evidence="1">
    <location>
        <begin position="214"/>
        <end position="225"/>
    </location>
</feature>
<dbReference type="AlphaFoldDB" id="A0A495JEF2"/>
<evidence type="ECO:0000313" key="3">
    <source>
        <dbReference type="Proteomes" id="UP000277671"/>
    </source>
</evidence>
<feature type="compositionally biased region" description="Polar residues" evidence="1">
    <location>
        <begin position="157"/>
        <end position="168"/>
    </location>
</feature>
<name>A0A495JEF2_9ACTN</name>
<feature type="region of interest" description="Disordered" evidence="1">
    <location>
        <begin position="149"/>
        <end position="225"/>
    </location>
</feature>
<feature type="compositionally biased region" description="Basic and acidic residues" evidence="1">
    <location>
        <begin position="19"/>
        <end position="31"/>
    </location>
</feature>
<sequence>MSSMDPAQIRASIEETQDDLGRNLDALSDKMNPRRAVRVRADRARGTWQKLKENIMGSASHARDASMHARDASMHGMDVGQARLSNAQDRMSAATSAATSAAGDRMRGMGHEAQQQAQGHPLAVGLVAFGLGVLASSLLPASQREQRLAGQLRDQASAHSDQLKQQATGVARQAQENLRGPASEAVGAVRSKATGNAGALRDQARSAGEDLRGQAQQTAQDVRRQ</sequence>
<comment type="caution">
    <text evidence="2">The sequence shown here is derived from an EMBL/GenBank/DDBJ whole genome shotgun (WGS) entry which is preliminary data.</text>
</comment>
<protein>
    <submittedName>
        <fullName evidence="2">Uncharacterized protein DUF3618</fullName>
    </submittedName>
</protein>
<dbReference type="InterPro" id="IPR022062">
    <property type="entry name" value="DUF3618"/>
</dbReference>
<keyword evidence="3" id="KW-1185">Reference proteome</keyword>
<feature type="compositionally biased region" description="Basic and acidic residues" evidence="1">
    <location>
        <begin position="202"/>
        <end position="212"/>
    </location>
</feature>
<dbReference type="Gene3D" id="1.20.120.20">
    <property type="entry name" value="Apolipoprotein"/>
    <property type="match status" value="1"/>
</dbReference>
<dbReference type="Pfam" id="PF12277">
    <property type="entry name" value="DUF3618"/>
    <property type="match status" value="1"/>
</dbReference>
<dbReference type="OrthoDB" id="3218417at2"/>
<feature type="region of interest" description="Disordered" evidence="1">
    <location>
        <begin position="1"/>
        <end position="31"/>
    </location>
</feature>
<reference evidence="2 3" key="1">
    <citation type="submission" date="2018-10" db="EMBL/GenBank/DDBJ databases">
        <title>Sequencing the genomes of 1000 actinobacteria strains.</title>
        <authorList>
            <person name="Klenk H.-P."/>
        </authorList>
    </citation>
    <scope>NUCLEOTIDE SEQUENCE [LARGE SCALE GENOMIC DNA]</scope>
    <source>
        <strain evidence="2 3">DSM 45175</strain>
    </source>
</reference>
<evidence type="ECO:0000313" key="2">
    <source>
        <dbReference type="EMBL" id="RKR87380.1"/>
    </source>
</evidence>
<gene>
    <name evidence="2" type="ORF">BDK92_1655</name>
</gene>